<dbReference type="InterPro" id="IPR005158">
    <property type="entry name" value="BTAD"/>
</dbReference>
<dbReference type="OrthoDB" id="5521887at2"/>
<evidence type="ECO:0000256" key="4">
    <source>
        <dbReference type="ARBA" id="ARBA00023163"/>
    </source>
</evidence>
<dbReference type="PRINTS" id="PR00364">
    <property type="entry name" value="DISEASERSIST"/>
</dbReference>
<feature type="repeat" description="TPR" evidence="5">
    <location>
        <begin position="839"/>
        <end position="872"/>
    </location>
</feature>
<evidence type="ECO:0000259" key="7">
    <source>
        <dbReference type="PROSITE" id="PS51755"/>
    </source>
</evidence>
<name>A0A4R4WKR6_9ACTN</name>
<dbReference type="SMART" id="SM00862">
    <property type="entry name" value="Trans_reg_C"/>
    <property type="match status" value="1"/>
</dbReference>
<dbReference type="InterPro" id="IPR001867">
    <property type="entry name" value="OmpR/PhoB-type_DNA-bd"/>
</dbReference>
<accession>A0A4R4WKR6</accession>
<dbReference type="InterPro" id="IPR002182">
    <property type="entry name" value="NB-ARC"/>
</dbReference>
<feature type="DNA-binding region" description="OmpR/PhoB-type" evidence="6">
    <location>
        <begin position="1"/>
        <end position="90"/>
    </location>
</feature>
<dbReference type="PANTHER" id="PTHR35807:SF1">
    <property type="entry name" value="TRANSCRIPTIONAL REGULATOR REDD"/>
    <property type="match status" value="1"/>
</dbReference>
<evidence type="ECO:0000256" key="2">
    <source>
        <dbReference type="ARBA" id="ARBA00023015"/>
    </source>
</evidence>
<evidence type="ECO:0000256" key="5">
    <source>
        <dbReference type="PROSITE-ProRule" id="PRU00339"/>
    </source>
</evidence>
<gene>
    <name evidence="8" type="ORF">E1294_19720</name>
</gene>
<dbReference type="Pfam" id="PF00486">
    <property type="entry name" value="Trans_reg_C"/>
    <property type="match status" value="1"/>
</dbReference>
<evidence type="ECO:0000256" key="6">
    <source>
        <dbReference type="PROSITE-ProRule" id="PRU01091"/>
    </source>
</evidence>
<dbReference type="InterPro" id="IPR036388">
    <property type="entry name" value="WH-like_DNA-bd_sf"/>
</dbReference>
<dbReference type="Gene3D" id="1.10.10.10">
    <property type="entry name" value="Winged helix-like DNA-binding domain superfamily/Winged helix DNA-binding domain"/>
    <property type="match status" value="1"/>
</dbReference>
<dbReference type="Pfam" id="PF03704">
    <property type="entry name" value="BTAD"/>
    <property type="match status" value="1"/>
</dbReference>
<dbReference type="InterPro" id="IPR011990">
    <property type="entry name" value="TPR-like_helical_dom_sf"/>
</dbReference>
<proteinExistence type="inferred from homology"/>
<dbReference type="Pfam" id="PF13176">
    <property type="entry name" value="TPR_7"/>
    <property type="match status" value="1"/>
</dbReference>
<protein>
    <submittedName>
        <fullName evidence="8">Tetratricopeptide repeat protein</fullName>
    </submittedName>
</protein>
<comment type="similarity">
    <text evidence="1">Belongs to the AfsR/DnrI/RedD regulatory family.</text>
</comment>
<evidence type="ECO:0000313" key="8">
    <source>
        <dbReference type="EMBL" id="TDD19878.1"/>
    </source>
</evidence>
<keyword evidence="4" id="KW-0804">Transcription</keyword>
<dbReference type="GO" id="GO:0000160">
    <property type="term" value="P:phosphorelay signal transduction system"/>
    <property type="evidence" value="ECO:0007669"/>
    <property type="project" value="InterPro"/>
</dbReference>
<dbReference type="AlphaFoldDB" id="A0A4R4WKR6"/>
<dbReference type="GO" id="GO:0006355">
    <property type="term" value="P:regulation of DNA-templated transcription"/>
    <property type="evidence" value="ECO:0007669"/>
    <property type="project" value="InterPro"/>
</dbReference>
<dbReference type="PROSITE" id="PS50005">
    <property type="entry name" value="TPR"/>
    <property type="match status" value="1"/>
</dbReference>
<dbReference type="SUPFAM" id="SSF46894">
    <property type="entry name" value="C-terminal effector domain of the bipartite response regulators"/>
    <property type="match status" value="1"/>
</dbReference>
<dbReference type="InterPro" id="IPR019734">
    <property type="entry name" value="TPR_rpt"/>
</dbReference>
<dbReference type="SMART" id="SM00028">
    <property type="entry name" value="TPR"/>
    <property type="match status" value="7"/>
</dbReference>
<dbReference type="PROSITE" id="PS51755">
    <property type="entry name" value="OMPR_PHOB"/>
    <property type="match status" value="1"/>
</dbReference>
<dbReference type="GO" id="GO:0003677">
    <property type="term" value="F:DNA binding"/>
    <property type="evidence" value="ECO:0007669"/>
    <property type="project" value="UniProtKB-UniRule"/>
</dbReference>
<evidence type="ECO:0000313" key="9">
    <source>
        <dbReference type="Proteomes" id="UP000294543"/>
    </source>
</evidence>
<keyword evidence="3 6" id="KW-0238">DNA-binding</keyword>
<dbReference type="Gene3D" id="1.25.40.10">
    <property type="entry name" value="Tetratricopeptide repeat domain"/>
    <property type="match status" value="3"/>
</dbReference>
<dbReference type="InterPro" id="IPR016032">
    <property type="entry name" value="Sig_transdc_resp-reg_C-effctor"/>
</dbReference>
<dbReference type="EMBL" id="SMKP01000052">
    <property type="protein sequence ID" value="TDD19878.1"/>
    <property type="molecule type" value="Genomic_DNA"/>
</dbReference>
<dbReference type="SMART" id="SM01043">
    <property type="entry name" value="BTAD"/>
    <property type="match status" value="1"/>
</dbReference>
<keyword evidence="9" id="KW-1185">Reference proteome</keyword>
<dbReference type="RefSeq" id="WP_132510143.1">
    <property type="nucleotide sequence ID" value="NZ_SMKP01000052.1"/>
</dbReference>
<dbReference type="SUPFAM" id="SSF48452">
    <property type="entry name" value="TPR-like"/>
    <property type="match status" value="3"/>
</dbReference>
<dbReference type="InterPro" id="IPR051677">
    <property type="entry name" value="AfsR-DnrI-RedD_regulator"/>
</dbReference>
<sequence length="1005" mass="111015">MEYRILGPVDLWRDGHSVSVVGQKQRTLLAVLVLNANHVVSHDRLLAALWGTDLPATGRKLLHNHLWSLRRLLSTPVHLSGTPTGYRLHVPPGGADLAIFTAGVRAARTSQAAGDVQRAAEQFREALTLWRGSALAGTRDELMLTQGAALDELRIAALADRIEADLAVGRHADLISELRHLVTEHPLQERLRGHLMTALHRSGRTAEALEEYRIGRHHLRQELGLDPGQELTSLHQEILRAAPAKTGPSPAGATDTTALRRSVTPRQLPADIVRFTGREDDMHHLDRLLSGEPGAVTMAVVTGAPGIGKTALATRWGHRHEARFPDGQLYIDLHGYSPGEPATAMQALHQLLHGLGVAQDAIPHGMGEKETLYRSLLADRRLLLVLDNAARADQIRPLLPGGSRCKVVITSRDSLRGLVTTHDVYSVVLDVLSAEEAMTLLASILGEERVSREMDAAKSLARLCGHLPLALRLAAAHLWGQPDMPIGDFLAAFLADDPLSVLEIEGDPGVGVRHAFELSYQGLTETCQRTFRMMGLHPGPNLGVDELLVMTEESRNDIDSAVDALIRAHLVHRDGNGRYFLHDLVWLFARELSHAHDGEQLRHDALFRLFDWLLHASRAAMDQVYMSSLNHELKCSPPVHDVPVFDGFAPAAAWLELRYPMLMSVIQYAGRHGYNAHAWQLVETLDYFFYLRNQVDDWLASLRLALEAVRVLSDRDGEGRVLNALGMALLMAGRVRECIEYQQQALNLSRVVGDPVREAYALYRIGYSRLWNGDFRQSMADNLRAVDLYRQLGNERGEILATVALGIVNLRMGRSSEALSCLRRCLDYDRANGNRSDEGYTLTLLGDVYDELGDSETALDCYERAFRLNGEIGQTRFEAGALNGIGRVYRKQGRLAESAESHLRALALIRDGGDRTTECEILLDLGHYHLAGGDALEALRNCRLALEIADEITDRFLQGLTHRAVAGAHHALGQPSRAEHHLREALSILAPMGVPQAEDVAKRLP</sequence>
<keyword evidence="2" id="KW-0805">Transcription regulation</keyword>
<feature type="domain" description="OmpR/PhoB-type" evidence="7">
    <location>
        <begin position="1"/>
        <end position="90"/>
    </location>
</feature>
<dbReference type="PANTHER" id="PTHR35807">
    <property type="entry name" value="TRANSCRIPTIONAL REGULATOR REDD-RELATED"/>
    <property type="match status" value="1"/>
</dbReference>
<dbReference type="GO" id="GO:0043531">
    <property type="term" value="F:ADP binding"/>
    <property type="evidence" value="ECO:0007669"/>
    <property type="project" value="InterPro"/>
</dbReference>
<reference evidence="8 9" key="1">
    <citation type="submission" date="2019-03" db="EMBL/GenBank/DDBJ databases">
        <title>Draft genome sequences of novel Actinobacteria.</title>
        <authorList>
            <person name="Sahin N."/>
            <person name="Ay H."/>
            <person name="Saygin H."/>
        </authorList>
    </citation>
    <scope>NUCLEOTIDE SEQUENCE [LARGE SCALE GENOMIC DNA]</scope>
    <source>
        <strain evidence="8 9">KC712</strain>
    </source>
</reference>
<dbReference type="Proteomes" id="UP000294543">
    <property type="component" value="Unassembled WGS sequence"/>
</dbReference>
<dbReference type="Gene3D" id="3.40.50.300">
    <property type="entry name" value="P-loop containing nucleotide triphosphate hydrolases"/>
    <property type="match status" value="1"/>
</dbReference>
<keyword evidence="5" id="KW-0802">TPR repeat</keyword>
<dbReference type="Pfam" id="PF00931">
    <property type="entry name" value="NB-ARC"/>
    <property type="match status" value="1"/>
</dbReference>
<evidence type="ECO:0000256" key="1">
    <source>
        <dbReference type="ARBA" id="ARBA00005820"/>
    </source>
</evidence>
<organism evidence="8 9">
    <name type="scientific">Nonomuraea diastatica</name>
    <dbReference type="NCBI Taxonomy" id="1848329"/>
    <lineage>
        <taxon>Bacteria</taxon>
        <taxon>Bacillati</taxon>
        <taxon>Actinomycetota</taxon>
        <taxon>Actinomycetes</taxon>
        <taxon>Streptosporangiales</taxon>
        <taxon>Streptosporangiaceae</taxon>
        <taxon>Nonomuraea</taxon>
    </lineage>
</organism>
<dbReference type="Pfam" id="PF13181">
    <property type="entry name" value="TPR_8"/>
    <property type="match status" value="1"/>
</dbReference>
<dbReference type="Pfam" id="PF13424">
    <property type="entry name" value="TPR_12"/>
    <property type="match status" value="1"/>
</dbReference>
<comment type="caution">
    <text evidence="8">The sequence shown here is derived from an EMBL/GenBank/DDBJ whole genome shotgun (WGS) entry which is preliminary data.</text>
</comment>
<dbReference type="SUPFAM" id="SSF52540">
    <property type="entry name" value="P-loop containing nucleoside triphosphate hydrolases"/>
    <property type="match status" value="1"/>
</dbReference>
<dbReference type="InterPro" id="IPR027417">
    <property type="entry name" value="P-loop_NTPase"/>
</dbReference>
<dbReference type="CDD" id="cd15831">
    <property type="entry name" value="BTAD"/>
    <property type="match status" value="1"/>
</dbReference>
<evidence type="ECO:0000256" key="3">
    <source>
        <dbReference type="ARBA" id="ARBA00023125"/>
    </source>
</evidence>